<feature type="transmembrane region" description="Helical" evidence="6">
    <location>
        <begin position="98"/>
        <end position="114"/>
    </location>
</feature>
<feature type="transmembrane region" description="Helical" evidence="6">
    <location>
        <begin position="28"/>
        <end position="49"/>
    </location>
</feature>
<keyword evidence="2" id="KW-0813">Transport</keyword>
<dbReference type="Proteomes" id="UP001059380">
    <property type="component" value="Chromosome"/>
</dbReference>
<dbReference type="InterPro" id="IPR036259">
    <property type="entry name" value="MFS_trans_sf"/>
</dbReference>
<name>A0A9J7BG66_9BACT</name>
<dbReference type="GO" id="GO:0016020">
    <property type="term" value="C:membrane"/>
    <property type="evidence" value="ECO:0007669"/>
    <property type="project" value="UniProtKB-SubCell"/>
</dbReference>
<dbReference type="KEGG" id="orp:MOP44_14400"/>
<evidence type="ECO:0000259" key="7">
    <source>
        <dbReference type="PROSITE" id="PS50850"/>
    </source>
</evidence>
<accession>A0A9J7BG66</accession>
<feature type="transmembrane region" description="Helical" evidence="6">
    <location>
        <begin position="188"/>
        <end position="208"/>
    </location>
</feature>
<dbReference type="PROSITE" id="PS50850">
    <property type="entry name" value="MFS"/>
    <property type="match status" value="1"/>
</dbReference>
<evidence type="ECO:0000256" key="3">
    <source>
        <dbReference type="ARBA" id="ARBA00022692"/>
    </source>
</evidence>
<dbReference type="InterPro" id="IPR004752">
    <property type="entry name" value="AmpG_permease/AT-1"/>
</dbReference>
<dbReference type="Pfam" id="PF07690">
    <property type="entry name" value="MFS_1"/>
    <property type="match status" value="1"/>
</dbReference>
<proteinExistence type="predicted"/>
<dbReference type="NCBIfam" id="TIGR00901">
    <property type="entry name" value="2A0125"/>
    <property type="match status" value="1"/>
</dbReference>
<feature type="domain" description="Major facilitator superfamily (MFS) profile" evidence="7">
    <location>
        <begin position="248"/>
        <end position="457"/>
    </location>
</feature>
<evidence type="ECO:0000256" key="5">
    <source>
        <dbReference type="ARBA" id="ARBA00023136"/>
    </source>
</evidence>
<evidence type="ECO:0000256" key="2">
    <source>
        <dbReference type="ARBA" id="ARBA00022448"/>
    </source>
</evidence>
<dbReference type="PANTHER" id="PTHR12778:SF10">
    <property type="entry name" value="MAJOR FACILITATOR SUPERFAMILY DOMAIN-CONTAINING PROTEIN 3"/>
    <property type="match status" value="1"/>
</dbReference>
<dbReference type="InterPro" id="IPR020846">
    <property type="entry name" value="MFS_dom"/>
</dbReference>
<reference evidence="8" key="1">
    <citation type="submission" date="2021-04" db="EMBL/GenBank/DDBJ databases">
        <title>Phylogenetic analysis of Acidobacteriaceae.</title>
        <authorList>
            <person name="Qiu L."/>
            <person name="Zhang Q."/>
        </authorList>
    </citation>
    <scope>NUCLEOTIDE SEQUENCE</scope>
    <source>
        <strain evidence="8">DSM 25168</strain>
    </source>
</reference>
<comment type="subcellular location">
    <subcellularLocation>
        <location evidence="1">Membrane</location>
        <topology evidence="1">Multi-pass membrane protein</topology>
    </subcellularLocation>
</comment>
<keyword evidence="4 6" id="KW-1133">Transmembrane helix</keyword>
<dbReference type="PANTHER" id="PTHR12778">
    <property type="entry name" value="SOLUTE CARRIER FAMILY 33 ACETYL-COA TRANSPORTER -RELATED"/>
    <property type="match status" value="1"/>
</dbReference>
<feature type="transmembrane region" description="Helical" evidence="6">
    <location>
        <begin position="223"/>
        <end position="241"/>
    </location>
</feature>
<evidence type="ECO:0000256" key="4">
    <source>
        <dbReference type="ARBA" id="ARBA00022989"/>
    </source>
</evidence>
<dbReference type="EMBL" id="CP093313">
    <property type="protein sequence ID" value="UWZ81776.1"/>
    <property type="molecule type" value="Genomic_DNA"/>
</dbReference>
<sequence>MKESARNDERGAGANWRRAWAAYTDRRVLQVLALGFSSGLPLLLTYSTLQAWLATVGVRRSTLGAIALVGTAYSFKFVWSPLIDRVPPPIPLGRRRGWGITIQVLLIAAILALGSCDPKHHLPRMAVLAVAVAFLSASQDIVIDAWRVESLTLDQQAPGAAMVQSGYRIGMLAAGAGALFIAASAGWFAAYATMAGLLSVGLLVFFFAPEPKVPSETSYQARSIWSTIGHAFFKAVIAPFGDFMRRPLWPVILIAIFLYKMGEAMAGVMSTPLYISLGFTLPEIATASKIFGFFSIVIGALIGGVVTTRFGIRTALILCGILQSIGNLFFVLQAMGGHRIGYLALCVTAENLTGAMAGTALITYLSSLCSPAFTATQFALLSSLASLSRTVIASSGGVLSEKIGWVQFFLLTSLVGLPSILLFFWIGPRNGTRNGRLTQALSDTDDLSEEPIPAPKL</sequence>
<evidence type="ECO:0000313" key="9">
    <source>
        <dbReference type="Proteomes" id="UP001059380"/>
    </source>
</evidence>
<evidence type="ECO:0000256" key="6">
    <source>
        <dbReference type="SAM" id="Phobius"/>
    </source>
</evidence>
<feature type="transmembrane region" description="Helical" evidence="6">
    <location>
        <begin position="290"/>
        <end position="308"/>
    </location>
</feature>
<gene>
    <name evidence="8" type="ORF">MOP44_14400</name>
</gene>
<dbReference type="RefSeq" id="WP_260790667.1">
    <property type="nucleotide sequence ID" value="NZ_CP093313.1"/>
</dbReference>
<evidence type="ECO:0000256" key="1">
    <source>
        <dbReference type="ARBA" id="ARBA00004141"/>
    </source>
</evidence>
<organism evidence="8 9">
    <name type="scientific">Occallatibacter riparius</name>
    <dbReference type="NCBI Taxonomy" id="1002689"/>
    <lineage>
        <taxon>Bacteria</taxon>
        <taxon>Pseudomonadati</taxon>
        <taxon>Acidobacteriota</taxon>
        <taxon>Terriglobia</taxon>
        <taxon>Terriglobales</taxon>
        <taxon>Acidobacteriaceae</taxon>
        <taxon>Occallatibacter</taxon>
    </lineage>
</organism>
<dbReference type="GO" id="GO:0022857">
    <property type="term" value="F:transmembrane transporter activity"/>
    <property type="evidence" value="ECO:0007669"/>
    <property type="project" value="InterPro"/>
</dbReference>
<feature type="transmembrane region" description="Helical" evidence="6">
    <location>
        <begin position="405"/>
        <end position="426"/>
    </location>
</feature>
<dbReference type="InterPro" id="IPR011701">
    <property type="entry name" value="MFS"/>
</dbReference>
<feature type="transmembrane region" description="Helical" evidence="6">
    <location>
        <begin position="315"/>
        <end position="336"/>
    </location>
</feature>
<protein>
    <submittedName>
        <fullName evidence="8">MFS transporter</fullName>
    </submittedName>
</protein>
<feature type="transmembrane region" description="Helical" evidence="6">
    <location>
        <begin position="248"/>
        <end position="270"/>
    </location>
</feature>
<keyword evidence="5 6" id="KW-0472">Membrane</keyword>
<dbReference type="SUPFAM" id="SSF103473">
    <property type="entry name" value="MFS general substrate transporter"/>
    <property type="match status" value="1"/>
</dbReference>
<dbReference type="AlphaFoldDB" id="A0A9J7BG66"/>
<keyword evidence="9" id="KW-1185">Reference proteome</keyword>
<evidence type="ECO:0000313" key="8">
    <source>
        <dbReference type="EMBL" id="UWZ81776.1"/>
    </source>
</evidence>
<keyword evidence="3 6" id="KW-0812">Transmembrane</keyword>
<dbReference type="Gene3D" id="1.20.1250.20">
    <property type="entry name" value="MFS general substrate transporter like domains"/>
    <property type="match status" value="2"/>
</dbReference>
<feature type="transmembrane region" description="Helical" evidence="6">
    <location>
        <begin position="166"/>
        <end position="183"/>
    </location>
</feature>
<feature type="transmembrane region" description="Helical" evidence="6">
    <location>
        <begin position="61"/>
        <end position="78"/>
    </location>
</feature>